<protein>
    <submittedName>
        <fullName evidence="2">P-type DNA transfer protein VirB5</fullName>
    </submittedName>
</protein>
<dbReference type="CDD" id="cd14262">
    <property type="entry name" value="VirB5_like"/>
    <property type="match status" value="1"/>
</dbReference>
<feature type="signal peptide" evidence="1">
    <location>
        <begin position="1"/>
        <end position="25"/>
    </location>
</feature>
<dbReference type="InterPro" id="IPR023220">
    <property type="entry name" value="T4SS_VirB5-domain"/>
</dbReference>
<comment type="caution">
    <text evidence="2">The sequence shown here is derived from an EMBL/GenBank/DDBJ whole genome shotgun (WGS) entry which is preliminary data.</text>
</comment>
<dbReference type="InterPro" id="IPR014158">
    <property type="entry name" value="T4SS_VirB5"/>
</dbReference>
<dbReference type="EMBL" id="BTFW01000002">
    <property type="protein sequence ID" value="GMM62519.1"/>
    <property type="molecule type" value="Genomic_DNA"/>
</dbReference>
<evidence type="ECO:0000313" key="2">
    <source>
        <dbReference type="EMBL" id="GMM62519.1"/>
    </source>
</evidence>
<evidence type="ECO:0000256" key="1">
    <source>
        <dbReference type="SAM" id="SignalP"/>
    </source>
</evidence>
<keyword evidence="3" id="KW-1185">Reference proteome</keyword>
<organism evidence="2 3">
    <name type="scientific">Novosphingobium pituita</name>
    <dbReference type="NCBI Taxonomy" id="3056842"/>
    <lineage>
        <taxon>Bacteria</taxon>
        <taxon>Pseudomonadati</taxon>
        <taxon>Pseudomonadota</taxon>
        <taxon>Alphaproteobacteria</taxon>
        <taxon>Sphingomonadales</taxon>
        <taxon>Sphingomonadaceae</taxon>
        <taxon>Novosphingobium</taxon>
    </lineage>
</organism>
<gene>
    <name evidence="2" type="primary">virB5</name>
    <name evidence="2" type="ORF">NUTIK01_32960</name>
</gene>
<proteinExistence type="predicted"/>
<dbReference type="SUPFAM" id="SSF101082">
    <property type="entry name" value="Typo IV secretion system protein TraC"/>
    <property type="match status" value="1"/>
</dbReference>
<sequence length="241" mass="25341">MKVPSIMSLVITPIAFALPSPPASAQGIPVYDSSNYLQALSTVSNTLKMVQQGETAIATANTQLQSLQKLTNVNSVATSLIDSSVRNILPTTTMDATTLLSGDLTKLGTLGTQASQIQSRYTISASTSSSTDAAYNQALKDATGSAATTAALGANTLSITQTRMQGLDQLRTQLNSAKDPKDVMDLQARIGVEQAQLQNDQIKLQAIQLAQAGQSQLAISTAETSAARNASNFYDTNTLRK</sequence>
<dbReference type="Pfam" id="PF07996">
    <property type="entry name" value="T4SS"/>
    <property type="match status" value="1"/>
</dbReference>
<dbReference type="Gene3D" id="1.20.58.430">
    <property type="entry name" value="Type IV secretion system, VirB5-domain"/>
    <property type="match status" value="1"/>
</dbReference>
<name>A0ABQ6PD43_9SPHN</name>
<evidence type="ECO:0000313" key="3">
    <source>
        <dbReference type="Proteomes" id="UP001187221"/>
    </source>
</evidence>
<dbReference type="Proteomes" id="UP001187221">
    <property type="component" value="Unassembled WGS sequence"/>
</dbReference>
<accession>A0ABQ6PD43</accession>
<reference evidence="2 3" key="1">
    <citation type="submission" date="2023-06" db="EMBL/GenBank/DDBJ databases">
        <title>Draft genome sequence of Novosphingobium sp. strain IK01.</title>
        <authorList>
            <person name="Hatamoto M."/>
            <person name="Ikarashi T."/>
            <person name="Yamaguchi T."/>
        </authorList>
    </citation>
    <scope>NUCLEOTIDE SEQUENCE [LARGE SCALE GENOMIC DNA]</scope>
    <source>
        <strain evidence="2 3">IK01</strain>
    </source>
</reference>
<feature type="chain" id="PRO_5047047743" evidence="1">
    <location>
        <begin position="26"/>
        <end position="241"/>
    </location>
</feature>
<keyword evidence="1" id="KW-0732">Signal</keyword>